<dbReference type="AlphaFoldDB" id="A0A0F9GQR9"/>
<keyword evidence="1" id="KW-0812">Transmembrane</keyword>
<evidence type="ECO:0000313" key="2">
    <source>
        <dbReference type="EMBL" id="KKL92926.1"/>
    </source>
</evidence>
<comment type="caution">
    <text evidence="2">The sequence shown here is derived from an EMBL/GenBank/DDBJ whole genome shotgun (WGS) entry which is preliminary data.</text>
</comment>
<protein>
    <recommendedName>
        <fullName evidence="3">Rhodanese domain-containing protein</fullName>
    </recommendedName>
</protein>
<reference evidence="2" key="1">
    <citation type="journal article" date="2015" name="Nature">
        <title>Complex archaea that bridge the gap between prokaryotes and eukaryotes.</title>
        <authorList>
            <person name="Spang A."/>
            <person name="Saw J.H."/>
            <person name="Jorgensen S.L."/>
            <person name="Zaremba-Niedzwiedzka K."/>
            <person name="Martijn J."/>
            <person name="Lind A.E."/>
            <person name="van Eijk R."/>
            <person name="Schleper C."/>
            <person name="Guy L."/>
            <person name="Ettema T.J."/>
        </authorList>
    </citation>
    <scope>NUCLEOTIDE SEQUENCE</scope>
</reference>
<organism evidence="2">
    <name type="scientific">marine sediment metagenome</name>
    <dbReference type="NCBI Taxonomy" id="412755"/>
    <lineage>
        <taxon>unclassified sequences</taxon>
        <taxon>metagenomes</taxon>
        <taxon>ecological metagenomes</taxon>
    </lineage>
</organism>
<sequence length="86" mass="9687">MENLGSFIVNHWVLVTIFVVLVALILSDTVSRKISGVSTLDTAEAIQIVNQRNGVFLDIREATEFKKEHIADSMSLYLRLMQILPN</sequence>
<dbReference type="EMBL" id="LAZR01019334">
    <property type="protein sequence ID" value="KKL92926.1"/>
    <property type="molecule type" value="Genomic_DNA"/>
</dbReference>
<dbReference type="SUPFAM" id="SSF52821">
    <property type="entry name" value="Rhodanese/Cell cycle control phosphatase"/>
    <property type="match status" value="1"/>
</dbReference>
<dbReference type="Gene3D" id="3.40.250.10">
    <property type="entry name" value="Rhodanese-like domain"/>
    <property type="match status" value="1"/>
</dbReference>
<dbReference type="InterPro" id="IPR036873">
    <property type="entry name" value="Rhodanese-like_dom_sf"/>
</dbReference>
<accession>A0A0F9GQR9</accession>
<evidence type="ECO:0000256" key="1">
    <source>
        <dbReference type="SAM" id="Phobius"/>
    </source>
</evidence>
<dbReference type="CDD" id="cd00158">
    <property type="entry name" value="RHOD"/>
    <property type="match status" value="1"/>
</dbReference>
<keyword evidence="1" id="KW-0472">Membrane</keyword>
<proteinExistence type="predicted"/>
<name>A0A0F9GQR9_9ZZZZ</name>
<feature type="transmembrane region" description="Helical" evidence="1">
    <location>
        <begin position="6"/>
        <end position="26"/>
    </location>
</feature>
<keyword evidence="1" id="KW-1133">Transmembrane helix</keyword>
<gene>
    <name evidence="2" type="ORF">LCGC14_1879810</name>
</gene>
<evidence type="ECO:0008006" key="3">
    <source>
        <dbReference type="Google" id="ProtNLM"/>
    </source>
</evidence>